<proteinExistence type="predicted"/>
<evidence type="ECO:0000313" key="3">
    <source>
        <dbReference type="Proteomes" id="UP001620234"/>
    </source>
</evidence>
<dbReference type="SMART" id="SM00954">
    <property type="entry name" value="RelA_SpoT"/>
    <property type="match status" value="1"/>
</dbReference>
<dbReference type="Proteomes" id="UP001620234">
    <property type="component" value="Unassembled WGS sequence"/>
</dbReference>
<dbReference type="InterPro" id="IPR007685">
    <property type="entry name" value="RelA_SpoT"/>
</dbReference>
<gene>
    <name evidence="2" type="ORF">ACI2I3_06920</name>
</gene>
<dbReference type="RefSeq" id="WP_230710431.1">
    <property type="nucleotide sequence ID" value="NZ_JBJDPD010000009.1"/>
</dbReference>
<sequence>MSAILKEYDKNKDVLENLDKSLETLINSLLKQKGIKVHQIQTRVKDRDSLEKKILAKQKYKSLDDITDIVGVRIITYFDDEVDQIATLIEEEFVIDQDNSVDKRKIDSDKFGYRSLHYVANLKKDRTNLPEYSSYKEQKFEFQIRTILQHSWAEIEHDLGYKGEFEIPSTAKRTFYRVAALLEQADIEFVKLKSTIADYENSLSQSIKNNPSQIEINKASLTSFMSKNDNVINFENDVFIGEYNLVIEEFNIENYVDNRLINQIKNLGIENVEQLENAYLKNEKATREALKLIFKPEGRSMVRGGSVLVLINYVLSNEKG</sequence>
<dbReference type="PANTHER" id="PTHR41773:SF1">
    <property type="entry name" value="RELA_SPOT DOMAIN-CONTAINING PROTEIN"/>
    <property type="match status" value="1"/>
</dbReference>
<evidence type="ECO:0000259" key="1">
    <source>
        <dbReference type="SMART" id="SM00954"/>
    </source>
</evidence>
<dbReference type="PANTHER" id="PTHR41773">
    <property type="entry name" value="GTP PYROPHOSPHATASE-RELATED"/>
    <property type="match status" value="1"/>
</dbReference>
<evidence type="ECO:0000313" key="2">
    <source>
        <dbReference type="EMBL" id="MFK4001065.1"/>
    </source>
</evidence>
<name>A0ABW8L820_9GAMM</name>
<dbReference type="InterPro" id="IPR043519">
    <property type="entry name" value="NT_sf"/>
</dbReference>
<dbReference type="Pfam" id="PF04607">
    <property type="entry name" value="RelA_SpoT"/>
    <property type="match status" value="1"/>
</dbReference>
<organism evidence="2 3">
    <name type="scientific">Psychrobacter namhaensis</name>
    <dbReference type="NCBI Taxonomy" id="292734"/>
    <lineage>
        <taxon>Bacteria</taxon>
        <taxon>Pseudomonadati</taxon>
        <taxon>Pseudomonadota</taxon>
        <taxon>Gammaproteobacteria</taxon>
        <taxon>Moraxellales</taxon>
        <taxon>Moraxellaceae</taxon>
        <taxon>Psychrobacter</taxon>
    </lineage>
</organism>
<dbReference type="Gene3D" id="3.30.460.10">
    <property type="entry name" value="Beta Polymerase, domain 2"/>
    <property type="match status" value="1"/>
</dbReference>
<reference evidence="2 3" key="1">
    <citation type="submission" date="2024-11" db="EMBL/GenBank/DDBJ databases">
        <title>The Natural Products Discovery Center: Release of the First 8490 Sequenced Strains for Exploring Actinobacteria Biosynthetic Diversity.</title>
        <authorList>
            <person name="Kalkreuter E."/>
            <person name="Kautsar S.A."/>
            <person name="Yang D."/>
            <person name="Bader C.D."/>
            <person name="Teijaro C.N."/>
            <person name="Fluegel L."/>
            <person name="Davis C.M."/>
            <person name="Simpson J.R."/>
            <person name="Lauterbach L."/>
            <person name="Steele A.D."/>
            <person name="Gui C."/>
            <person name="Meng S."/>
            <person name="Li G."/>
            <person name="Viehrig K."/>
            <person name="Ye F."/>
            <person name="Su P."/>
            <person name="Kiefer A.F."/>
            <person name="Nichols A."/>
            <person name="Cepeda A.J."/>
            <person name="Yan W."/>
            <person name="Fan B."/>
            <person name="Jiang Y."/>
            <person name="Adhikari A."/>
            <person name="Zheng C.-J."/>
            <person name="Schuster L."/>
            <person name="Cowan T.M."/>
            <person name="Smanski M.J."/>
            <person name="Chevrette M.G."/>
            <person name="De Carvalho L.P.S."/>
            <person name="Shen B."/>
        </authorList>
    </citation>
    <scope>NUCLEOTIDE SEQUENCE [LARGE SCALE GENOMIC DNA]</scope>
    <source>
        <strain evidence="2 3">NPDC077433</strain>
    </source>
</reference>
<accession>A0ABW8L820</accession>
<dbReference type="SUPFAM" id="SSF81301">
    <property type="entry name" value="Nucleotidyltransferase"/>
    <property type="match status" value="1"/>
</dbReference>
<dbReference type="CDD" id="cd05399">
    <property type="entry name" value="NT_Rel-Spo_like"/>
    <property type="match status" value="1"/>
</dbReference>
<protein>
    <submittedName>
        <fullName evidence="2">GTP pyrophosphokinase family protein</fullName>
    </submittedName>
</protein>
<dbReference type="EMBL" id="JBJDPD010000009">
    <property type="protein sequence ID" value="MFK4001065.1"/>
    <property type="molecule type" value="Genomic_DNA"/>
</dbReference>
<feature type="domain" description="RelA/SpoT" evidence="1">
    <location>
        <begin position="42"/>
        <end position="167"/>
    </location>
</feature>
<comment type="caution">
    <text evidence="2">The sequence shown here is derived from an EMBL/GenBank/DDBJ whole genome shotgun (WGS) entry which is preliminary data.</text>
</comment>
<dbReference type="Gene3D" id="1.10.287.860">
    <property type="entry name" value="Nucleotidyltransferase"/>
    <property type="match status" value="1"/>
</dbReference>
<keyword evidence="3" id="KW-1185">Reference proteome</keyword>